<evidence type="ECO:0000256" key="3">
    <source>
        <dbReference type="PROSITE-ProRule" id="PRU00221"/>
    </source>
</evidence>
<dbReference type="Pfam" id="PF00400">
    <property type="entry name" value="WD40"/>
    <property type="match status" value="2"/>
</dbReference>
<keyword evidence="1 3" id="KW-0853">WD repeat</keyword>
<keyword evidence="7" id="KW-1185">Reference proteome</keyword>
<dbReference type="EMBL" id="JAYDYQ010001086">
    <property type="protein sequence ID" value="KAK4492881.1"/>
    <property type="molecule type" value="Genomic_DNA"/>
</dbReference>
<dbReference type="PROSITE" id="PS50897">
    <property type="entry name" value="CTLH"/>
    <property type="match status" value="1"/>
</dbReference>
<dbReference type="Pfam" id="PF23627">
    <property type="entry name" value="LisH_WDR26"/>
    <property type="match status" value="1"/>
</dbReference>
<feature type="repeat" description="WD" evidence="3">
    <location>
        <begin position="278"/>
        <end position="319"/>
    </location>
</feature>
<evidence type="ECO:0000256" key="1">
    <source>
        <dbReference type="ARBA" id="ARBA00022574"/>
    </source>
</evidence>
<dbReference type="SMART" id="SM00667">
    <property type="entry name" value="LisH"/>
    <property type="match status" value="1"/>
</dbReference>
<evidence type="ECO:0000313" key="7">
    <source>
        <dbReference type="Proteomes" id="UP001291926"/>
    </source>
</evidence>
<proteinExistence type="predicted"/>
<dbReference type="InterPro" id="IPR001680">
    <property type="entry name" value="WD40_rpt"/>
</dbReference>
<comment type="caution">
    <text evidence="6">The sequence shown here is derived from an EMBL/GenBank/DDBJ whole genome shotgun (WGS) entry which is preliminary data.</text>
</comment>
<dbReference type="PROSITE" id="PS50082">
    <property type="entry name" value="WD_REPEATS_2"/>
    <property type="match status" value="1"/>
</dbReference>
<evidence type="ECO:0000259" key="5">
    <source>
        <dbReference type="PROSITE" id="PS50897"/>
    </source>
</evidence>
<evidence type="ECO:0000256" key="4">
    <source>
        <dbReference type="SAM" id="MobiDB-lite"/>
    </source>
</evidence>
<dbReference type="SUPFAM" id="SSF50978">
    <property type="entry name" value="WD40 repeat-like"/>
    <property type="match status" value="1"/>
</dbReference>
<dbReference type="PANTHER" id="PTHR22838">
    <property type="entry name" value="WD REPEAT PROTEIN 26-RELATED"/>
    <property type="match status" value="1"/>
</dbReference>
<dbReference type="InterPro" id="IPR036322">
    <property type="entry name" value="WD40_repeat_dom_sf"/>
</dbReference>
<dbReference type="Proteomes" id="UP001291926">
    <property type="component" value="Unassembled WGS sequence"/>
</dbReference>
<keyword evidence="2" id="KW-0677">Repeat</keyword>
<dbReference type="InterPro" id="IPR051350">
    <property type="entry name" value="WD_repeat-ST_regulator"/>
</dbReference>
<feature type="domain" description="CTLH" evidence="5">
    <location>
        <begin position="95"/>
        <end position="152"/>
    </location>
</feature>
<dbReference type="SMART" id="SM00320">
    <property type="entry name" value="WD40"/>
    <property type="match status" value="4"/>
</dbReference>
<dbReference type="InterPro" id="IPR006595">
    <property type="entry name" value="CTLH_C"/>
</dbReference>
<dbReference type="PROSITE" id="PS50294">
    <property type="entry name" value="WD_REPEATS_REGION"/>
    <property type="match status" value="1"/>
</dbReference>
<protein>
    <recommendedName>
        <fullName evidence="5">CTLH domain-containing protein</fullName>
    </recommendedName>
</protein>
<feature type="region of interest" description="Disordered" evidence="4">
    <location>
        <begin position="1"/>
        <end position="35"/>
    </location>
</feature>
<accession>A0ABR0DVK2</accession>
<name>A0ABR0DVK2_9LAMI</name>
<evidence type="ECO:0000313" key="6">
    <source>
        <dbReference type="EMBL" id="KAK4492881.1"/>
    </source>
</evidence>
<dbReference type="InterPro" id="IPR006594">
    <property type="entry name" value="LisH"/>
</dbReference>
<reference evidence="6 7" key="1">
    <citation type="journal article" date="2023" name="bioRxiv">
        <title>Genome report: Whole genome sequence and annotation of Penstemon davidsonii.</title>
        <authorList>
            <person name="Ostevik K.L."/>
            <person name="Alabady M."/>
            <person name="Zhang M."/>
            <person name="Rausher M.D."/>
        </authorList>
    </citation>
    <scope>NUCLEOTIDE SEQUENCE [LARGE SCALE GENOMIC DNA]</scope>
    <source>
        <strain evidence="6">DNT005</strain>
        <tissue evidence="6">Whole leaf</tissue>
    </source>
</reference>
<dbReference type="Gene3D" id="2.130.10.10">
    <property type="entry name" value="YVTN repeat-like/Quinoprotein amine dehydrogenase"/>
    <property type="match status" value="1"/>
</dbReference>
<sequence length="675" mass="74655">MGGVEDDEPPSKRVKVSSGQSGGVSNGISLGEQGSCSVSDPMARLLASQGDDEVVGSKGVVKKVELVRIIAEALYSLGYSKTGAHLQEESGIPLHSTGVDLFMQQILDGKWDESVTTLREIGLMDESITKQASFEILEQKFFEFLVGEKFMDALKTLRTEIAPLCTNDDKVRELSSFIVSSSHNLLDGASGQQSRLKSRRKLLEELQKLLPPTVLIPEKRLVHLVEQALDLQRDACRFHNSSVVEMSLLTDHQCGREKIPCQTLQVKMDGQVSLKHKLSGHQKPVSYISWGPDDNQLLTCGVEEAVRRWDISSGECLHVYEKSGLGLISCGWSLDGLSIFSGVTDKSVIVWDLEGKEVECLKGQKTIRIADLGISSDGKELITVCKENMILLFGLETESEKFIREDQTIISFALSDDRKYLLVSLSNEELHLWNIDGCARLVAKYKGHKRSRYVVRSCFGGLDQSFIASGSEDSQGLGLGLGLGTGATGELRSSPPSPQHWVCPKRKKTWTMTRNLYRGDPYEQDTQSMNHNSTHNNQSRLTIFEKKDLTVEKTGSLVVDIGQHSNSAAKELFDESELAYDIWKFIKITNETNLTTNQTLGCIKAKLSTLADGLKDIHDIHAGVANALTIRKFAAENKREGKAYVMASENRPTIEKKEKPSNVLLLLQCTPPHDS</sequence>
<organism evidence="6 7">
    <name type="scientific">Penstemon davidsonii</name>
    <dbReference type="NCBI Taxonomy" id="160366"/>
    <lineage>
        <taxon>Eukaryota</taxon>
        <taxon>Viridiplantae</taxon>
        <taxon>Streptophyta</taxon>
        <taxon>Embryophyta</taxon>
        <taxon>Tracheophyta</taxon>
        <taxon>Spermatophyta</taxon>
        <taxon>Magnoliopsida</taxon>
        <taxon>eudicotyledons</taxon>
        <taxon>Gunneridae</taxon>
        <taxon>Pentapetalae</taxon>
        <taxon>asterids</taxon>
        <taxon>lamiids</taxon>
        <taxon>Lamiales</taxon>
        <taxon>Plantaginaceae</taxon>
        <taxon>Cheloneae</taxon>
        <taxon>Penstemon</taxon>
    </lineage>
</organism>
<dbReference type="PROSITE" id="PS50896">
    <property type="entry name" value="LISH"/>
    <property type="match status" value="1"/>
</dbReference>
<gene>
    <name evidence="6" type="ORF">RD792_000206</name>
</gene>
<evidence type="ECO:0000256" key="2">
    <source>
        <dbReference type="ARBA" id="ARBA00022737"/>
    </source>
</evidence>
<dbReference type="PANTHER" id="PTHR22838:SF0">
    <property type="entry name" value="WD REPEAT-CONTAINING PROTEIN 26"/>
    <property type="match status" value="1"/>
</dbReference>
<dbReference type="InterPro" id="IPR015943">
    <property type="entry name" value="WD40/YVTN_repeat-like_dom_sf"/>
</dbReference>